<dbReference type="Proteomes" id="UP000599312">
    <property type="component" value="Unassembled WGS sequence"/>
</dbReference>
<comment type="caution">
    <text evidence="3">The sequence shown here is derived from an EMBL/GenBank/DDBJ whole genome shotgun (WGS) entry which is preliminary data.</text>
</comment>
<dbReference type="GO" id="GO:0006003">
    <property type="term" value="P:fructose 2,6-bisphosphate metabolic process"/>
    <property type="evidence" value="ECO:0007669"/>
    <property type="project" value="InterPro"/>
</dbReference>
<keyword evidence="4" id="KW-1185">Reference proteome</keyword>
<dbReference type="PROSITE" id="PS00175">
    <property type="entry name" value="PG_MUTASE"/>
    <property type="match status" value="1"/>
</dbReference>
<dbReference type="PRINTS" id="PR00991">
    <property type="entry name" value="6PFRUCTKNASE"/>
</dbReference>
<dbReference type="PANTHER" id="PTHR48100">
    <property type="entry name" value="BROAD-SPECIFICITY PHOSPHATASE YOR283W-RELATED"/>
    <property type="match status" value="1"/>
</dbReference>
<dbReference type="Pfam" id="PF00300">
    <property type="entry name" value="His_Phos_1"/>
    <property type="match status" value="1"/>
</dbReference>
<dbReference type="InterPro" id="IPR050275">
    <property type="entry name" value="PGM_Phosphatase"/>
</dbReference>
<sequence length="197" mass="22260">MSEKRPTIYLIRHGETDWNAEGRLQGQQDIPLNAVGRVQAEEAGARLRGLVLDYGSLDYVASPMGRTRETMERMRDAVFLDPSQYRLDDRLVELTFGSWEGMTWKEVRKKDPQAAAMRERDKWNFVPPDGGESYAMLAGRIRPFLDDLTRDAVVVAHGGVARAFLALACGVSTRHAASIDIWQGKILVIEGRKHYWA</sequence>
<dbReference type="AlphaFoldDB" id="A0A931BS85"/>
<feature type="active site" description="Proton donor/acceptor" evidence="1">
    <location>
        <position position="93"/>
    </location>
</feature>
<evidence type="ECO:0000313" key="3">
    <source>
        <dbReference type="EMBL" id="MBF9231887.1"/>
    </source>
</evidence>
<feature type="active site" description="Tele-phosphohistidine intermediate" evidence="1">
    <location>
        <position position="13"/>
    </location>
</feature>
<dbReference type="GO" id="GO:0005737">
    <property type="term" value="C:cytoplasm"/>
    <property type="evidence" value="ECO:0007669"/>
    <property type="project" value="TreeGrafter"/>
</dbReference>
<accession>A0A931BS85</accession>
<protein>
    <submittedName>
        <fullName evidence="3">Histidine phosphatase family protein</fullName>
    </submittedName>
</protein>
<dbReference type="InterPro" id="IPR001345">
    <property type="entry name" value="PG/BPGM_mutase_AS"/>
</dbReference>
<evidence type="ECO:0000256" key="1">
    <source>
        <dbReference type="PIRSR" id="PIRSR613078-1"/>
    </source>
</evidence>
<reference evidence="3" key="1">
    <citation type="submission" date="2020-11" db="EMBL/GenBank/DDBJ databases">
        <authorList>
            <person name="Kim M.K."/>
        </authorList>
    </citation>
    <scope>NUCLEOTIDE SEQUENCE</scope>
    <source>
        <strain evidence="3">BT350</strain>
    </source>
</reference>
<dbReference type="SUPFAM" id="SSF53254">
    <property type="entry name" value="Phosphoglycerate mutase-like"/>
    <property type="match status" value="1"/>
</dbReference>
<dbReference type="CDD" id="cd07067">
    <property type="entry name" value="HP_PGM_like"/>
    <property type="match status" value="1"/>
</dbReference>
<dbReference type="InterPro" id="IPR013078">
    <property type="entry name" value="His_Pase_superF_clade-1"/>
</dbReference>
<gene>
    <name evidence="3" type="ORF">I2H38_00695</name>
</gene>
<organism evidence="3 4">
    <name type="scientific">Microvirga alba</name>
    <dbReference type="NCBI Taxonomy" id="2791025"/>
    <lineage>
        <taxon>Bacteria</taxon>
        <taxon>Pseudomonadati</taxon>
        <taxon>Pseudomonadota</taxon>
        <taxon>Alphaproteobacteria</taxon>
        <taxon>Hyphomicrobiales</taxon>
        <taxon>Methylobacteriaceae</taxon>
        <taxon>Microvirga</taxon>
    </lineage>
</organism>
<name>A0A931BS85_9HYPH</name>
<dbReference type="SMART" id="SM00855">
    <property type="entry name" value="PGAM"/>
    <property type="match status" value="1"/>
</dbReference>
<dbReference type="Gene3D" id="3.40.50.1240">
    <property type="entry name" value="Phosphoglycerate mutase-like"/>
    <property type="match status" value="1"/>
</dbReference>
<dbReference type="InterPro" id="IPR003094">
    <property type="entry name" value="6Pfruct_kin"/>
</dbReference>
<dbReference type="RefSeq" id="WP_196269883.1">
    <property type="nucleotide sequence ID" value="NZ_JADQDO010000001.1"/>
</dbReference>
<dbReference type="PANTHER" id="PTHR48100:SF59">
    <property type="entry name" value="ADENOSYLCOBALAMIN_ALPHA-RIBAZOLE PHOSPHATASE"/>
    <property type="match status" value="1"/>
</dbReference>
<feature type="binding site" evidence="2">
    <location>
        <begin position="12"/>
        <end position="19"/>
    </location>
    <ligand>
        <name>substrate</name>
    </ligand>
</feature>
<evidence type="ECO:0000313" key="4">
    <source>
        <dbReference type="Proteomes" id="UP000599312"/>
    </source>
</evidence>
<evidence type="ECO:0000256" key="2">
    <source>
        <dbReference type="PIRSR" id="PIRSR613078-2"/>
    </source>
</evidence>
<proteinExistence type="predicted"/>
<dbReference type="EMBL" id="JADQDO010000001">
    <property type="protein sequence ID" value="MBF9231887.1"/>
    <property type="molecule type" value="Genomic_DNA"/>
</dbReference>
<dbReference type="PIRSF" id="PIRSF000709">
    <property type="entry name" value="6PFK_2-Ptase"/>
    <property type="match status" value="1"/>
</dbReference>
<dbReference type="GO" id="GO:0005524">
    <property type="term" value="F:ATP binding"/>
    <property type="evidence" value="ECO:0007669"/>
    <property type="project" value="InterPro"/>
</dbReference>
<dbReference type="GO" id="GO:0016791">
    <property type="term" value="F:phosphatase activity"/>
    <property type="evidence" value="ECO:0007669"/>
    <property type="project" value="TreeGrafter"/>
</dbReference>
<dbReference type="InterPro" id="IPR029033">
    <property type="entry name" value="His_PPase_superfam"/>
</dbReference>
<feature type="binding site" evidence="2">
    <location>
        <position position="66"/>
    </location>
    <ligand>
        <name>substrate</name>
    </ligand>
</feature>